<dbReference type="EMBL" id="SMKY01000043">
    <property type="protein sequence ID" value="TDD84630.1"/>
    <property type="molecule type" value="Genomic_DNA"/>
</dbReference>
<evidence type="ECO:0000313" key="2">
    <source>
        <dbReference type="EMBL" id="TDD84630.1"/>
    </source>
</evidence>
<keyword evidence="3" id="KW-1185">Reference proteome</keyword>
<proteinExistence type="predicted"/>
<dbReference type="Gene3D" id="2.60.120.10">
    <property type="entry name" value="Jelly Rolls"/>
    <property type="match status" value="1"/>
</dbReference>
<dbReference type="OrthoDB" id="8882910at2"/>
<gene>
    <name evidence="2" type="ORF">E1293_12595</name>
</gene>
<evidence type="ECO:0008006" key="4">
    <source>
        <dbReference type="Google" id="ProtNLM"/>
    </source>
</evidence>
<sequence length="309" mass="33271">MYEKDDPRSALGTAAPRPDDGAAIAAPQYFDFHRLAPPDAATPAGRTAIVRGQNVVLVHTSARAGDDLDNGTLDGELAVLVTADSPAISVITEHGATRIGEPGLVVVPPGTSRIGVDGDGPLVRLVEAAEPAWRDRAANADAYARDHPRVTLLRRWPEPPGGPAVRFYPLAGVPDDPARFGRIFRTRSFMVNFLPEAGSPRDPRKLSPHTHDDFEQLSLAVRGEYVHHIRTPWLPDSTGWREDEHVRLGSPSVAIIPPPAVHTSAAADPGGNQLIDIFSPPRADFSAKPGWVLNAGDYPMPRPGRDARR</sequence>
<name>A0A4R5BI85_9ACTN</name>
<evidence type="ECO:0000313" key="3">
    <source>
        <dbReference type="Proteomes" id="UP000295578"/>
    </source>
</evidence>
<organism evidence="2 3">
    <name type="scientific">Actinomadura darangshiensis</name>
    <dbReference type="NCBI Taxonomy" id="705336"/>
    <lineage>
        <taxon>Bacteria</taxon>
        <taxon>Bacillati</taxon>
        <taxon>Actinomycetota</taxon>
        <taxon>Actinomycetes</taxon>
        <taxon>Streptosporangiales</taxon>
        <taxon>Thermomonosporaceae</taxon>
        <taxon>Actinomadura</taxon>
    </lineage>
</organism>
<dbReference type="SUPFAM" id="SSF51182">
    <property type="entry name" value="RmlC-like cupins"/>
    <property type="match status" value="1"/>
</dbReference>
<dbReference type="Proteomes" id="UP000295578">
    <property type="component" value="Unassembled WGS sequence"/>
</dbReference>
<dbReference type="InterPro" id="IPR011051">
    <property type="entry name" value="RmlC_Cupin_sf"/>
</dbReference>
<accession>A0A4R5BI85</accession>
<reference evidence="2 3" key="1">
    <citation type="submission" date="2019-03" db="EMBL/GenBank/DDBJ databases">
        <title>Draft genome sequences of novel Actinobacteria.</title>
        <authorList>
            <person name="Sahin N."/>
            <person name="Ay H."/>
            <person name="Saygin H."/>
        </authorList>
    </citation>
    <scope>NUCLEOTIDE SEQUENCE [LARGE SCALE GENOMIC DNA]</scope>
    <source>
        <strain evidence="2 3">DSM 45941</strain>
    </source>
</reference>
<dbReference type="AlphaFoldDB" id="A0A4R5BI85"/>
<dbReference type="InterPro" id="IPR014710">
    <property type="entry name" value="RmlC-like_jellyroll"/>
</dbReference>
<feature type="region of interest" description="Disordered" evidence="1">
    <location>
        <begin position="1"/>
        <end position="20"/>
    </location>
</feature>
<dbReference type="RefSeq" id="WP_132197204.1">
    <property type="nucleotide sequence ID" value="NZ_SMKY01000043.1"/>
</dbReference>
<comment type="caution">
    <text evidence="2">The sequence shown here is derived from an EMBL/GenBank/DDBJ whole genome shotgun (WGS) entry which is preliminary data.</text>
</comment>
<protein>
    <recommendedName>
        <fullName evidence="4">Cupin</fullName>
    </recommendedName>
</protein>
<evidence type="ECO:0000256" key="1">
    <source>
        <dbReference type="SAM" id="MobiDB-lite"/>
    </source>
</evidence>